<protein>
    <recommendedName>
        <fullName evidence="4">5-formyltetrahydrofolate cyclo-ligase</fullName>
        <ecNumber evidence="4">6.3.3.2</ecNumber>
    </recommendedName>
</protein>
<dbReference type="PANTHER" id="PTHR23407:SF1">
    <property type="entry name" value="5-FORMYLTETRAHYDROFOLATE CYCLO-LIGASE"/>
    <property type="match status" value="1"/>
</dbReference>
<organism evidence="5 6">
    <name type="scientific">Acidiphilium rubrum</name>
    <dbReference type="NCBI Taxonomy" id="526"/>
    <lineage>
        <taxon>Bacteria</taxon>
        <taxon>Pseudomonadati</taxon>
        <taxon>Pseudomonadota</taxon>
        <taxon>Alphaproteobacteria</taxon>
        <taxon>Acetobacterales</taxon>
        <taxon>Acidocellaceae</taxon>
        <taxon>Acidiphilium</taxon>
    </lineage>
</organism>
<dbReference type="EC" id="6.3.3.2" evidence="4"/>
<dbReference type="NCBIfam" id="TIGR02727">
    <property type="entry name" value="MTHFS_bact"/>
    <property type="match status" value="1"/>
</dbReference>
<dbReference type="GO" id="GO:0030272">
    <property type="term" value="F:5-formyltetrahydrofolate cyclo-ligase activity"/>
    <property type="evidence" value="ECO:0007669"/>
    <property type="project" value="UniProtKB-EC"/>
</dbReference>
<gene>
    <name evidence="5" type="ORF">SAMN05421828_11233</name>
</gene>
<dbReference type="GO" id="GO:0005524">
    <property type="term" value="F:ATP binding"/>
    <property type="evidence" value="ECO:0007669"/>
    <property type="project" value="UniProtKB-KW"/>
</dbReference>
<dbReference type="Pfam" id="PF01812">
    <property type="entry name" value="5-FTHF_cyc-lig"/>
    <property type="match status" value="1"/>
</dbReference>
<evidence type="ECO:0000313" key="6">
    <source>
        <dbReference type="Proteomes" id="UP000186308"/>
    </source>
</evidence>
<keyword evidence="5" id="KW-0436">Ligase</keyword>
<dbReference type="GO" id="GO:0009396">
    <property type="term" value="P:folic acid-containing compound biosynthetic process"/>
    <property type="evidence" value="ECO:0007669"/>
    <property type="project" value="TreeGrafter"/>
</dbReference>
<evidence type="ECO:0000313" key="5">
    <source>
        <dbReference type="EMBL" id="SIQ93984.1"/>
    </source>
</evidence>
<dbReference type="GO" id="GO:0046872">
    <property type="term" value="F:metal ion binding"/>
    <property type="evidence" value="ECO:0007669"/>
    <property type="project" value="UniProtKB-KW"/>
</dbReference>
<dbReference type="InterPro" id="IPR037171">
    <property type="entry name" value="NagB/RpiA_transferase-like"/>
</dbReference>
<evidence type="ECO:0000256" key="4">
    <source>
        <dbReference type="RuleBase" id="RU361279"/>
    </source>
</evidence>
<comment type="similarity">
    <text evidence="1 4">Belongs to the 5-formyltetrahydrofolate cyclo-ligase family.</text>
</comment>
<dbReference type="Proteomes" id="UP000186308">
    <property type="component" value="Unassembled WGS sequence"/>
</dbReference>
<dbReference type="EMBL" id="FTNE01000012">
    <property type="protein sequence ID" value="SIQ93984.1"/>
    <property type="molecule type" value="Genomic_DNA"/>
</dbReference>
<dbReference type="InterPro" id="IPR024185">
    <property type="entry name" value="FTHF_cligase-like_sf"/>
</dbReference>
<sequence>MPMDDDTCRDAKRMARQVASARRRGDNAAQAGMRLMAHSLSVCKPQAGAVVSGFWPIGDEIDVRPLMLALAQFGHELCLPETPKRGLPLIFRRWVPGEALVAGRFGTSHPVGDVVVPDFVLVPLLAFDRAGNRLGYGGGYYDRTLAGLPGAFRLGCAFACQEIPAVPVGPKDERLDAVATELGVIRMDGRAA</sequence>
<dbReference type="InterPro" id="IPR002698">
    <property type="entry name" value="FTHF_cligase"/>
</dbReference>
<proteinExistence type="inferred from homology"/>
<dbReference type="PANTHER" id="PTHR23407">
    <property type="entry name" value="ATPASE INHIBITOR/5-FORMYLTETRAHYDROFOLATE CYCLO-LIGASE"/>
    <property type="match status" value="1"/>
</dbReference>
<keyword evidence="6" id="KW-1185">Reference proteome</keyword>
<dbReference type="GO" id="GO:0035999">
    <property type="term" value="P:tetrahydrofolate interconversion"/>
    <property type="evidence" value="ECO:0007669"/>
    <property type="project" value="TreeGrafter"/>
</dbReference>
<comment type="caution">
    <text evidence="5">The sequence shown here is derived from an EMBL/GenBank/DDBJ whole genome shotgun (WGS) entry which is preliminary data.</text>
</comment>
<comment type="catalytic activity">
    <reaction evidence="4">
        <text>(6S)-5-formyl-5,6,7,8-tetrahydrofolate + ATP = (6R)-5,10-methenyltetrahydrofolate + ADP + phosphate</text>
        <dbReference type="Rhea" id="RHEA:10488"/>
        <dbReference type="ChEBI" id="CHEBI:30616"/>
        <dbReference type="ChEBI" id="CHEBI:43474"/>
        <dbReference type="ChEBI" id="CHEBI:57455"/>
        <dbReference type="ChEBI" id="CHEBI:57457"/>
        <dbReference type="ChEBI" id="CHEBI:456216"/>
        <dbReference type="EC" id="6.3.3.2"/>
    </reaction>
</comment>
<accession>A0A8G2CL51</accession>
<name>A0A8G2CL51_ACIRU</name>
<keyword evidence="4" id="KW-0460">Magnesium</keyword>
<dbReference type="SUPFAM" id="SSF100950">
    <property type="entry name" value="NagB/RpiA/CoA transferase-like"/>
    <property type="match status" value="1"/>
</dbReference>
<reference evidence="5 6" key="1">
    <citation type="submission" date="2017-01" db="EMBL/GenBank/DDBJ databases">
        <authorList>
            <person name="Varghese N."/>
            <person name="Submissions S."/>
        </authorList>
    </citation>
    <scope>NUCLEOTIDE SEQUENCE [LARGE SCALE GENOMIC DNA]</scope>
    <source>
        <strain evidence="5 6">ATCC 35905</strain>
    </source>
</reference>
<evidence type="ECO:0000256" key="3">
    <source>
        <dbReference type="ARBA" id="ARBA00022840"/>
    </source>
</evidence>
<evidence type="ECO:0000256" key="2">
    <source>
        <dbReference type="ARBA" id="ARBA00022741"/>
    </source>
</evidence>
<keyword evidence="2 4" id="KW-0547">Nucleotide-binding</keyword>
<dbReference type="AlphaFoldDB" id="A0A8G2CL51"/>
<keyword evidence="3 4" id="KW-0067">ATP-binding</keyword>
<comment type="cofactor">
    <cofactor evidence="4">
        <name>Mg(2+)</name>
        <dbReference type="ChEBI" id="CHEBI:18420"/>
    </cofactor>
</comment>
<dbReference type="Gene3D" id="3.40.50.10420">
    <property type="entry name" value="NagB/RpiA/CoA transferase-like"/>
    <property type="match status" value="1"/>
</dbReference>
<keyword evidence="4" id="KW-0479">Metal-binding</keyword>
<evidence type="ECO:0000256" key="1">
    <source>
        <dbReference type="ARBA" id="ARBA00010638"/>
    </source>
</evidence>